<name>Q1GUI3_SPHAL</name>
<dbReference type="HOGENOM" id="CLU_137895_0_0_5"/>
<reference evidence="2 3" key="1">
    <citation type="journal article" date="2009" name="Proc. Natl. Acad. Sci. U.S.A.">
        <title>The genomic basis of trophic strategy in marine bacteria.</title>
        <authorList>
            <person name="Lauro F.M."/>
            <person name="McDougald D."/>
            <person name="Thomas T."/>
            <person name="Williams T.J."/>
            <person name="Egan S."/>
            <person name="Rice S."/>
            <person name="DeMaere M.Z."/>
            <person name="Ting L."/>
            <person name="Ertan H."/>
            <person name="Johnson J."/>
            <person name="Ferriera S."/>
            <person name="Lapidus A."/>
            <person name="Anderson I."/>
            <person name="Kyrpides N."/>
            <person name="Munk A.C."/>
            <person name="Detter C."/>
            <person name="Han C.S."/>
            <person name="Brown M.V."/>
            <person name="Robb F.T."/>
            <person name="Kjelleberg S."/>
            <person name="Cavicchioli R."/>
        </authorList>
    </citation>
    <scope>NUCLEOTIDE SEQUENCE [LARGE SCALE GENOMIC DNA]</scope>
    <source>
        <strain evidence="3">DSM 13593 / LMG 18877 / RB2256</strain>
    </source>
</reference>
<dbReference type="OrthoDB" id="3199551at2"/>
<accession>Q1GUI3</accession>
<sequence length="121" mass="13634">MGLFSAGDLDVSRAQAEFQPWLIDGEQVLAAFRTIRDTVLLTSHRFVFVDVQGMTGSKKDFQSIPWRSVTRFSFETAGTFDLDADMKVWVSGAATPLEVKISRKSDPQRIHQLMARLIVSR</sequence>
<feature type="domain" description="Bacterial Pleckstrin homology" evidence="1">
    <location>
        <begin position="3"/>
        <end position="117"/>
    </location>
</feature>
<dbReference type="Proteomes" id="UP000006578">
    <property type="component" value="Chromosome"/>
</dbReference>
<dbReference type="DNASU" id="4079971"/>
<dbReference type="Pfam" id="PF08000">
    <property type="entry name" value="bPH_1"/>
    <property type="match status" value="1"/>
</dbReference>
<dbReference type="InterPro" id="IPR012544">
    <property type="entry name" value="PHb"/>
</dbReference>
<dbReference type="Gene3D" id="2.30.29.50">
    <property type="entry name" value="Bacterial Pleckstrin homology domain"/>
    <property type="match status" value="1"/>
</dbReference>
<gene>
    <name evidence="2" type="ordered locus">Sala_0972</name>
</gene>
<dbReference type="KEGG" id="sal:Sala_0972"/>
<dbReference type="InterPro" id="IPR037063">
    <property type="entry name" value="PHb_sf"/>
</dbReference>
<proteinExistence type="predicted"/>
<dbReference type="PANTHER" id="PTHR35796:SF3">
    <property type="entry name" value="BHLH DOMAIN-CONTAINING PROTEIN"/>
    <property type="match status" value="1"/>
</dbReference>
<evidence type="ECO:0000313" key="2">
    <source>
        <dbReference type="EMBL" id="ABF52689.1"/>
    </source>
</evidence>
<organism evidence="2 3">
    <name type="scientific">Sphingopyxis alaskensis (strain DSM 13593 / LMG 18877 / RB2256)</name>
    <name type="common">Sphingomonas alaskensis</name>
    <dbReference type="NCBI Taxonomy" id="317655"/>
    <lineage>
        <taxon>Bacteria</taxon>
        <taxon>Pseudomonadati</taxon>
        <taxon>Pseudomonadota</taxon>
        <taxon>Alphaproteobacteria</taxon>
        <taxon>Sphingomonadales</taxon>
        <taxon>Sphingomonadaceae</taxon>
        <taxon>Sphingopyxis</taxon>
    </lineage>
</organism>
<dbReference type="STRING" id="317655.Sala_0972"/>
<dbReference type="RefSeq" id="WP_011541277.1">
    <property type="nucleotide sequence ID" value="NC_008048.1"/>
</dbReference>
<dbReference type="SUPFAM" id="SSF50729">
    <property type="entry name" value="PH domain-like"/>
    <property type="match status" value="1"/>
</dbReference>
<dbReference type="PANTHER" id="PTHR35796">
    <property type="entry name" value="HYPOTHETICAL CYTOSOLIC PROTEIN"/>
    <property type="match status" value="1"/>
</dbReference>
<dbReference type="AlphaFoldDB" id="Q1GUI3"/>
<keyword evidence="3" id="KW-1185">Reference proteome</keyword>
<protein>
    <recommendedName>
        <fullName evidence="1">Bacterial Pleckstrin homology domain-containing protein</fullName>
    </recommendedName>
</protein>
<dbReference type="CDD" id="cd13225">
    <property type="entry name" value="PH-like_bacteria"/>
    <property type="match status" value="1"/>
</dbReference>
<evidence type="ECO:0000313" key="3">
    <source>
        <dbReference type="Proteomes" id="UP000006578"/>
    </source>
</evidence>
<dbReference type="EMBL" id="CP000356">
    <property type="protein sequence ID" value="ABF52689.1"/>
    <property type="molecule type" value="Genomic_DNA"/>
</dbReference>
<evidence type="ECO:0000259" key="1">
    <source>
        <dbReference type="Pfam" id="PF08000"/>
    </source>
</evidence>
<dbReference type="eggNOG" id="ENOG503172B">
    <property type="taxonomic scope" value="Bacteria"/>
</dbReference>